<feature type="compositionally biased region" description="Basic and acidic residues" evidence="1">
    <location>
        <begin position="209"/>
        <end position="226"/>
    </location>
</feature>
<evidence type="ECO:0000256" key="1">
    <source>
        <dbReference type="SAM" id="MobiDB-lite"/>
    </source>
</evidence>
<keyword evidence="4" id="KW-1185">Reference proteome</keyword>
<evidence type="ECO:0000313" key="3">
    <source>
        <dbReference type="EMBL" id="KAK9947494.1"/>
    </source>
</evidence>
<gene>
    <name evidence="3" type="ORF">M0R45_003117</name>
</gene>
<feature type="region of interest" description="Disordered" evidence="1">
    <location>
        <begin position="160"/>
        <end position="226"/>
    </location>
</feature>
<dbReference type="Proteomes" id="UP001457282">
    <property type="component" value="Unassembled WGS sequence"/>
</dbReference>
<sequence>MSTFTTIQGMLLLTLPPSSSEPNSQATLTETTTLPLLRHLCPHSSASTVSFLHPGFLPAHFSATTDPQRHHHHRCPFFRFPPSSSSSSSFFFSFSAPSLFLITPTARAALCPCFLTHPASPLLLASLPFFFFQFTDPILLLLHHITTIILITTSPPSSYKALPPPLPPPHPQRNFSPHPINSNHSRNSASSQSPRGFDDAERPRHRYHRESGPDSWDRSRRYEAYI</sequence>
<feature type="chain" id="PRO_5043766363" evidence="2">
    <location>
        <begin position="21"/>
        <end position="226"/>
    </location>
</feature>
<organism evidence="3 4">
    <name type="scientific">Rubus argutus</name>
    <name type="common">Southern blackberry</name>
    <dbReference type="NCBI Taxonomy" id="59490"/>
    <lineage>
        <taxon>Eukaryota</taxon>
        <taxon>Viridiplantae</taxon>
        <taxon>Streptophyta</taxon>
        <taxon>Embryophyta</taxon>
        <taxon>Tracheophyta</taxon>
        <taxon>Spermatophyta</taxon>
        <taxon>Magnoliopsida</taxon>
        <taxon>eudicotyledons</taxon>
        <taxon>Gunneridae</taxon>
        <taxon>Pentapetalae</taxon>
        <taxon>rosids</taxon>
        <taxon>fabids</taxon>
        <taxon>Rosales</taxon>
        <taxon>Rosaceae</taxon>
        <taxon>Rosoideae</taxon>
        <taxon>Rosoideae incertae sedis</taxon>
        <taxon>Rubus</taxon>
    </lineage>
</organism>
<proteinExistence type="predicted"/>
<feature type="compositionally biased region" description="Pro residues" evidence="1">
    <location>
        <begin position="162"/>
        <end position="171"/>
    </location>
</feature>
<evidence type="ECO:0000256" key="2">
    <source>
        <dbReference type="SAM" id="SignalP"/>
    </source>
</evidence>
<evidence type="ECO:0000313" key="4">
    <source>
        <dbReference type="Proteomes" id="UP001457282"/>
    </source>
</evidence>
<dbReference type="AlphaFoldDB" id="A0AAW1YEE9"/>
<name>A0AAW1YEE9_RUBAR</name>
<protein>
    <submittedName>
        <fullName evidence="3">Uncharacterized protein</fullName>
    </submittedName>
</protein>
<feature type="compositionally biased region" description="Low complexity" evidence="1">
    <location>
        <begin position="181"/>
        <end position="193"/>
    </location>
</feature>
<dbReference type="EMBL" id="JBEDUW010000001">
    <property type="protein sequence ID" value="KAK9947494.1"/>
    <property type="molecule type" value="Genomic_DNA"/>
</dbReference>
<accession>A0AAW1YEE9</accession>
<reference evidence="3 4" key="1">
    <citation type="journal article" date="2023" name="G3 (Bethesda)">
        <title>A chromosome-length genome assembly and annotation of blackberry (Rubus argutus, cv. 'Hillquist').</title>
        <authorList>
            <person name="Bruna T."/>
            <person name="Aryal R."/>
            <person name="Dudchenko O."/>
            <person name="Sargent D.J."/>
            <person name="Mead D."/>
            <person name="Buti M."/>
            <person name="Cavallini A."/>
            <person name="Hytonen T."/>
            <person name="Andres J."/>
            <person name="Pham M."/>
            <person name="Weisz D."/>
            <person name="Mascagni F."/>
            <person name="Usai G."/>
            <person name="Natali L."/>
            <person name="Bassil N."/>
            <person name="Fernandez G.E."/>
            <person name="Lomsadze A."/>
            <person name="Armour M."/>
            <person name="Olukolu B."/>
            <person name="Poorten T."/>
            <person name="Britton C."/>
            <person name="Davik J."/>
            <person name="Ashrafi H."/>
            <person name="Aiden E.L."/>
            <person name="Borodovsky M."/>
            <person name="Worthington M."/>
        </authorList>
    </citation>
    <scope>NUCLEOTIDE SEQUENCE [LARGE SCALE GENOMIC DNA]</scope>
    <source>
        <strain evidence="3">PI 553951</strain>
    </source>
</reference>
<keyword evidence="2" id="KW-0732">Signal</keyword>
<comment type="caution">
    <text evidence="3">The sequence shown here is derived from an EMBL/GenBank/DDBJ whole genome shotgun (WGS) entry which is preliminary data.</text>
</comment>
<feature type="signal peptide" evidence="2">
    <location>
        <begin position="1"/>
        <end position="20"/>
    </location>
</feature>